<dbReference type="CDD" id="cd08588">
    <property type="entry name" value="PI-PLCc_At5g67130_like"/>
    <property type="match status" value="1"/>
</dbReference>
<name>A0A239M109_9ACTN</name>
<dbReference type="SUPFAM" id="SSF51695">
    <property type="entry name" value="PLC-like phosphodiesterases"/>
    <property type="match status" value="1"/>
</dbReference>
<dbReference type="PANTHER" id="PTHR13593">
    <property type="match status" value="1"/>
</dbReference>
<evidence type="ECO:0000313" key="2">
    <source>
        <dbReference type="Proteomes" id="UP000198280"/>
    </source>
</evidence>
<reference evidence="1 2" key="1">
    <citation type="submission" date="2017-06" db="EMBL/GenBank/DDBJ databases">
        <authorList>
            <person name="Kim H.J."/>
            <person name="Triplett B.A."/>
        </authorList>
    </citation>
    <scope>NUCLEOTIDE SEQUENCE [LARGE SCALE GENOMIC DNA]</scope>
    <source>
        <strain evidence="1 2">CGMCC 4.1858</strain>
    </source>
</reference>
<dbReference type="GO" id="GO:0008081">
    <property type="term" value="F:phosphoric diester hydrolase activity"/>
    <property type="evidence" value="ECO:0007669"/>
    <property type="project" value="InterPro"/>
</dbReference>
<dbReference type="Gene3D" id="3.20.20.190">
    <property type="entry name" value="Phosphatidylinositol (PI) phosphodiesterase"/>
    <property type="match status" value="1"/>
</dbReference>
<accession>A0A239M109</accession>
<gene>
    <name evidence="1" type="ORF">SAMN05216252_12263</name>
</gene>
<organism evidence="1 2">
    <name type="scientific">Actinacidiphila glaucinigra</name>
    <dbReference type="NCBI Taxonomy" id="235986"/>
    <lineage>
        <taxon>Bacteria</taxon>
        <taxon>Bacillati</taxon>
        <taxon>Actinomycetota</taxon>
        <taxon>Actinomycetes</taxon>
        <taxon>Kitasatosporales</taxon>
        <taxon>Streptomycetaceae</taxon>
        <taxon>Actinacidiphila</taxon>
    </lineage>
</organism>
<evidence type="ECO:0008006" key="3">
    <source>
        <dbReference type="Google" id="ProtNLM"/>
    </source>
</evidence>
<keyword evidence="2" id="KW-1185">Reference proteome</keyword>
<dbReference type="InterPro" id="IPR051057">
    <property type="entry name" value="PI-PLC_domain"/>
</dbReference>
<dbReference type="Proteomes" id="UP000198280">
    <property type="component" value="Unassembled WGS sequence"/>
</dbReference>
<proteinExistence type="predicted"/>
<sequence length="468" mass="49830">MRMTTTRSSRSVPLPRAGAVAVAVAAAALAVTVPGLPAGAAAVAAPGGTFSVQSAVNGLNASDSGGTVALHRPKGNEDRQQWTAVAVPGGQELRSTDDASRCLGRSGADAAIVACGGASAAWEITAAGDGTYALGVPGTADRLTLGEAPSGGVYPERPRVGAAGPLSRWHLTPTPLPRAAMPPADGRTLDQVTFLTAHNAYANGVDGGFAPPFVNLFPNQSRGISQQLGDGVRGFMMDIHQTPDGAILCHNSCTLVSRPVALWVDLQRMVDFLRQHPGQFVTVFLEDYVSPEVLRSELSRVNGLYDVLYRPDQDGVREHGWPTMAGLAARGKQLMIFSDRTRGSDTGLKRDSFGVLYQQEWTVENYWSMGSGASTSDWSCYSRWYGAGVNVPLTREESGFRPLFVMNHFRDTTLAGTASTDNGKLLNRIQNFCEPAARKKPTYVAVDRYDLGSPMTAVDQLNTYTVVP</sequence>
<evidence type="ECO:0000313" key="1">
    <source>
        <dbReference type="EMBL" id="SNT36220.1"/>
    </source>
</evidence>
<dbReference type="InterPro" id="IPR017946">
    <property type="entry name" value="PLC-like_Pdiesterase_TIM-brl"/>
</dbReference>
<dbReference type="InterPro" id="IPR035992">
    <property type="entry name" value="Ricin_B-like_lectins"/>
</dbReference>
<protein>
    <recommendedName>
        <fullName evidence="3">Phospholipase</fullName>
    </recommendedName>
</protein>
<dbReference type="EMBL" id="FZOF01000022">
    <property type="protein sequence ID" value="SNT36220.1"/>
    <property type="molecule type" value="Genomic_DNA"/>
</dbReference>
<dbReference type="AlphaFoldDB" id="A0A239M109"/>
<dbReference type="PANTHER" id="PTHR13593:SF140">
    <property type="entry name" value="PLC-LIKE PHOSPHODIESTERASE"/>
    <property type="match status" value="1"/>
</dbReference>
<dbReference type="GO" id="GO:0006629">
    <property type="term" value="P:lipid metabolic process"/>
    <property type="evidence" value="ECO:0007669"/>
    <property type="project" value="InterPro"/>
</dbReference>
<dbReference type="Pfam" id="PF26178">
    <property type="entry name" value="PI-PLC_cat"/>
    <property type="match status" value="1"/>
</dbReference>
<dbReference type="SUPFAM" id="SSF50370">
    <property type="entry name" value="Ricin B-like lectins"/>
    <property type="match status" value="1"/>
</dbReference>